<keyword evidence="5" id="KW-0119">Carbohydrate metabolism</keyword>
<comment type="catalytic activity">
    <reaction evidence="5">
        <text>[(1-&gt;4)-beta-D-glucosyl]n+m + reduced acceptor + O2 = 4-dehydro-beta-D-glucosyl-[(1-&gt;4)-beta-D-glucosyl]n-1 + [(1-&gt;4)-beta-D-glucosyl]m + acceptor + H2O.</text>
        <dbReference type="EC" id="1.14.99.56"/>
    </reaction>
</comment>
<reference evidence="7 8" key="1">
    <citation type="journal article" date="2018" name="Nat. Ecol. Evol.">
        <title>Pezizomycetes genomes reveal the molecular basis of ectomycorrhizal truffle lifestyle.</title>
        <authorList>
            <person name="Murat C."/>
            <person name="Payen T."/>
            <person name="Noel B."/>
            <person name="Kuo A."/>
            <person name="Morin E."/>
            <person name="Chen J."/>
            <person name="Kohler A."/>
            <person name="Krizsan K."/>
            <person name="Balestrini R."/>
            <person name="Da Silva C."/>
            <person name="Montanini B."/>
            <person name="Hainaut M."/>
            <person name="Levati E."/>
            <person name="Barry K.W."/>
            <person name="Belfiori B."/>
            <person name="Cichocki N."/>
            <person name="Clum A."/>
            <person name="Dockter R.B."/>
            <person name="Fauchery L."/>
            <person name="Guy J."/>
            <person name="Iotti M."/>
            <person name="Le Tacon F."/>
            <person name="Lindquist E.A."/>
            <person name="Lipzen A."/>
            <person name="Malagnac F."/>
            <person name="Mello A."/>
            <person name="Molinier V."/>
            <person name="Miyauchi S."/>
            <person name="Poulain J."/>
            <person name="Riccioni C."/>
            <person name="Rubini A."/>
            <person name="Sitrit Y."/>
            <person name="Splivallo R."/>
            <person name="Traeger S."/>
            <person name="Wang M."/>
            <person name="Zifcakova L."/>
            <person name="Wipf D."/>
            <person name="Zambonelli A."/>
            <person name="Paolocci F."/>
            <person name="Nowrousian M."/>
            <person name="Ottonello S."/>
            <person name="Baldrian P."/>
            <person name="Spatafora J.W."/>
            <person name="Henrissat B."/>
            <person name="Nagy L.G."/>
            <person name="Aury J.M."/>
            <person name="Wincker P."/>
            <person name="Grigoriev I.V."/>
            <person name="Bonfante P."/>
            <person name="Martin F.M."/>
        </authorList>
    </citation>
    <scope>NUCLEOTIDE SEQUENCE [LARGE SCALE GENOMIC DNA]</scope>
    <source>
        <strain evidence="7 8">120613-1</strain>
    </source>
</reference>
<comment type="domain">
    <text evidence="5">Has a modular structure: an endo-beta-1,4-glucanase catalytic module at the N-terminus, a linker rich in serines and threonines, and a C-terminal carbohydrate-binding module (CBM).</text>
</comment>
<evidence type="ECO:0000256" key="5">
    <source>
        <dbReference type="RuleBase" id="RU368122"/>
    </source>
</evidence>
<dbReference type="InterPro" id="IPR005103">
    <property type="entry name" value="AA9_LPMO"/>
</dbReference>
<dbReference type="AlphaFoldDB" id="A0A3N4JLT6"/>
<feature type="domain" description="Auxiliary Activity family 9 catalytic" evidence="6">
    <location>
        <begin position="1"/>
        <end position="76"/>
    </location>
</feature>
<keyword evidence="4 5" id="KW-1015">Disulfide bond</keyword>
<keyword evidence="5" id="KW-0624">Polysaccharide degradation</keyword>
<evidence type="ECO:0000313" key="8">
    <source>
        <dbReference type="Proteomes" id="UP000276215"/>
    </source>
</evidence>
<dbReference type="GO" id="GO:0030248">
    <property type="term" value="F:cellulose binding"/>
    <property type="evidence" value="ECO:0007669"/>
    <property type="project" value="UniProtKB-UniRule"/>
</dbReference>
<dbReference type="PANTHER" id="PTHR33353:SF13">
    <property type="entry name" value="ENDOGLUCANASE II"/>
    <property type="match status" value="1"/>
</dbReference>
<dbReference type="EC" id="1.14.99.56" evidence="5"/>
<organism evidence="7 8">
    <name type="scientific">Choiromyces venosus 120613-1</name>
    <dbReference type="NCBI Taxonomy" id="1336337"/>
    <lineage>
        <taxon>Eukaryota</taxon>
        <taxon>Fungi</taxon>
        <taxon>Dikarya</taxon>
        <taxon>Ascomycota</taxon>
        <taxon>Pezizomycotina</taxon>
        <taxon>Pezizomycetes</taxon>
        <taxon>Pezizales</taxon>
        <taxon>Tuberaceae</taxon>
        <taxon>Choiromyces</taxon>
    </lineage>
</organism>
<keyword evidence="8" id="KW-1185">Reference proteome</keyword>
<dbReference type="GO" id="GO:0008810">
    <property type="term" value="F:cellulase activity"/>
    <property type="evidence" value="ECO:0007669"/>
    <property type="project" value="UniProtKB-UniRule"/>
</dbReference>
<keyword evidence="3 5" id="KW-0964">Secreted</keyword>
<accession>A0A3N4JLT6</accession>
<proteinExistence type="predicted"/>
<dbReference type="PANTHER" id="PTHR33353">
    <property type="entry name" value="PUTATIVE (AFU_ORTHOLOGUE AFUA_1G12560)-RELATED"/>
    <property type="match status" value="1"/>
</dbReference>
<evidence type="ECO:0000256" key="4">
    <source>
        <dbReference type="ARBA" id="ARBA00023157"/>
    </source>
</evidence>
<evidence type="ECO:0000259" key="6">
    <source>
        <dbReference type="Pfam" id="PF03443"/>
    </source>
</evidence>
<gene>
    <name evidence="7" type="ORF">L873DRAFT_1085730</name>
</gene>
<keyword evidence="5" id="KW-0136">Cellulose degradation</keyword>
<evidence type="ECO:0000256" key="2">
    <source>
        <dbReference type="ARBA" id="ARBA00004613"/>
    </source>
</evidence>
<dbReference type="OrthoDB" id="4849160at2759"/>
<dbReference type="GO" id="GO:0005576">
    <property type="term" value="C:extracellular region"/>
    <property type="evidence" value="ECO:0007669"/>
    <property type="project" value="UniProtKB-SubCell"/>
</dbReference>
<comment type="cofactor">
    <cofactor evidence="1">
        <name>Cu(2+)</name>
        <dbReference type="ChEBI" id="CHEBI:29036"/>
    </cofactor>
</comment>
<dbReference type="Gene3D" id="2.70.50.70">
    <property type="match status" value="1"/>
</dbReference>
<name>A0A3N4JLT6_9PEZI</name>
<dbReference type="InterPro" id="IPR049892">
    <property type="entry name" value="AA9"/>
</dbReference>
<comment type="function">
    <text evidence="5">Lytic polysaccharide monooxygenase (LMPO) that depolymerizes crystalline and amorphous polysaccharides via the oxidation of scissile alpha- or beta-(1-4)-glycosidic bonds, yielding C1 and/or C4 oxidation products. Catalysis by LPMOs requires the reduction of the active-site copper from Cu(II) to Cu(I) by a reducing agent and H(2)O(2) or O(2) as a cosubstrate.</text>
</comment>
<sequence length="117" mass="12661">MAKASSATTSTVTGLSWFKVYQAGLNSDGTWASDKVNAAGGKLSFTIPRCIAAGQHLIRGETIGLHVASTYPGHSFIWDVFRLILLAVGVRIHRGFRFRGLMRGRILGLLSISTTRL</sequence>
<evidence type="ECO:0000256" key="1">
    <source>
        <dbReference type="ARBA" id="ARBA00001973"/>
    </source>
</evidence>
<dbReference type="STRING" id="1336337.A0A3N4JLT6"/>
<comment type="subcellular location">
    <subcellularLocation>
        <location evidence="2 5">Secreted</location>
    </subcellularLocation>
</comment>
<dbReference type="Pfam" id="PF03443">
    <property type="entry name" value="AA9"/>
    <property type="match status" value="1"/>
</dbReference>
<dbReference type="EMBL" id="ML120401">
    <property type="protein sequence ID" value="RPA97731.1"/>
    <property type="molecule type" value="Genomic_DNA"/>
</dbReference>
<dbReference type="GO" id="GO:0030245">
    <property type="term" value="P:cellulose catabolic process"/>
    <property type="evidence" value="ECO:0007669"/>
    <property type="project" value="UniProtKB-UniRule"/>
</dbReference>
<dbReference type="Proteomes" id="UP000276215">
    <property type="component" value="Unassembled WGS sequence"/>
</dbReference>
<evidence type="ECO:0000256" key="3">
    <source>
        <dbReference type="ARBA" id="ARBA00022525"/>
    </source>
</evidence>
<protein>
    <recommendedName>
        <fullName evidence="5">AA9 family lytic polysaccharide monooxygenase</fullName>
        <ecNumber evidence="5">1.14.99.56</ecNumber>
    </recommendedName>
    <alternativeName>
        <fullName evidence="5">Endo-beta-1,4-glucanase</fullName>
    </alternativeName>
    <alternativeName>
        <fullName evidence="5">Glycosyl hydrolase 61 family protein</fullName>
    </alternativeName>
</protein>
<evidence type="ECO:0000313" key="7">
    <source>
        <dbReference type="EMBL" id="RPA97731.1"/>
    </source>
</evidence>